<evidence type="ECO:0000313" key="2">
    <source>
        <dbReference type="Proteomes" id="UP000789901"/>
    </source>
</evidence>
<evidence type="ECO:0000313" key="1">
    <source>
        <dbReference type="EMBL" id="CAG8548923.1"/>
    </source>
</evidence>
<reference evidence="1 2" key="1">
    <citation type="submission" date="2021-06" db="EMBL/GenBank/DDBJ databases">
        <authorList>
            <person name="Kallberg Y."/>
            <person name="Tangrot J."/>
            <person name="Rosling A."/>
        </authorList>
    </citation>
    <scope>NUCLEOTIDE SEQUENCE [LARGE SCALE GENOMIC DNA]</scope>
    <source>
        <strain evidence="1 2">120-4 pot B 10/14</strain>
    </source>
</reference>
<feature type="non-terminal residue" evidence="1">
    <location>
        <position position="41"/>
    </location>
</feature>
<sequence length="41" mass="4895">MDPELYKPFFDYLNNTAAVEPQLQKRLNIQTRHYIATNNLL</sequence>
<protein>
    <submittedName>
        <fullName evidence="1">22084_t:CDS:1</fullName>
    </submittedName>
</protein>
<keyword evidence="2" id="KW-1185">Reference proteome</keyword>
<gene>
    <name evidence="1" type="ORF">GMARGA_LOCUS4458</name>
</gene>
<comment type="caution">
    <text evidence="1">The sequence shown here is derived from an EMBL/GenBank/DDBJ whole genome shotgun (WGS) entry which is preliminary data.</text>
</comment>
<accession>A0ABN7UCM8</accession>
<name>A0ABN7UCM8_GIGMA</name>
<dbReference type="Proteomes" id="UP000789901">
    <property type="component" value="Unassembled WGS sequence"/>
</dbReference>
<dbReference type="EMBL" id="CAJVQB010001755">
    <property type="protein sequence ID" value="CAG8548923.1"/>
    <property type="molecule type" value="Genomic_DNA"/>
</dbReference>
<proteinExistence type="predicted"/>
<organism evidence="1 2">
    <name type="scientific">Gigaspora margarita</name>
    <dbReference type="NCBI Taxonomy" id="4874"/>
    <lineage>
        <taxon>Eukaryota</taxon>
        <taxon>Fungi</taxon>
        <taxon>Fungi incertae sedis</taxon>
        <taxon>Mucoromycota</taxon>
        <taxon>Glomeromycotina</taxon>
        <taxon>Glomeromycetes</taxon>
        <taxon>Diversisporales</taxon>
        <taxon>Gigasporaceae</taxon>
        <taxon>Gigaspora</taxon>
    </lineage>
</organism>